<dbReference type="Proteomes" id="UP000279029">
    <property type="component" value="Chromosome"/>
</dbReference>
<feature type="domain" description="NADPH-dependent FMN reductase-like" evidence="3">
    <location>
        <begin position="1"/>
        <end position="152"/>
    </location>
</feature>
<keyword evidence="1" id="KW-0285">Flavoprotein</keyword>
<dbReference type="PANTHER" id="PTHR43278">
    <property type="entry name" value="NAD(P)H-DEPENDENT FMN-CONTAINING OXIDOREDUCTASE YWQN-RELATED"/>
    <property type="match status" value="1"/>
</dbReference>
<accession>A0A3P7P0L3</accession>
<dbReference type="PANTHER" id="PTHR43278:SF4">
    <property type="entry name" value="NAD(P)H-DEPENDENT FMN-CONTAINING OXIDOREDUCTASE YWQN-RELATED"/>
    <property type="match status" value="1"/>
</dbReference>
<proteinExistence type="predicted"/>
<dbReference type="OrthoDB" id="9790975at2"/>
<dbReference type="AlphaFoldDB" id="A0A3P7P0L3"/>
<protein>
    <submittedName>
        <fullName evidence="4">Flavodoxin family protein</fullName>
    </submittedName>
</protein>
<keyword evidence="2" id="KW-0288">FMN</keyword>
<dbReference type="Pfam" id="PF03358">
    <property type="entry name" value="FMN_red"/>
    <property type="match status" value="1"/>
</dbReference>
<organism evidence="4 5">
    <name type="scientific">Petrocella atlantisensis</name>
    <dbReference type="NCBI Taxonomy" id="2173034"/>
    <lineage>
        <taxon>Bacteria</taxon>
        <taxon>Bacillati</taxon>
        <taxon>Bacillota</taxon>
        <taxon>Clostridia</taxon>
        <taxon>Lachnospirales</taxon>
        <taxon>Vallitaleaceae</taxon>
        <taxon>Petrocella</taxon>
    </lineage>
</organism>
<dbReference type="EMBL" id="LR130778">
    <property type="protein sequence ID" value="VDN47010.1"/>
    <property type="molecule type" value="Genomic_DNA"/>
</dbReference>
<evidence type="ECO:0000256" key="1">
    <source>
        <dbReference type="ARBA" id="ARBA00022630"/>
    </source>
</evidence>
<evidence type="ECO:0000256" key="2">
    <source>
        <dbReference type="ARBA" id="ARBA00022643"/>
    </source>
</evidence>
<dbReference type="Gene3D" id="3.40.50.360">
    <property type="match status" value="1"/>
</dbReference>
<dbReference type="InterPro" id="IPR005025">
    <property type="entry name" value="FMN_Rdtase-like_dom"/>
</dbReference>
<dbReference type="KEGG" id="cbar:PATL70BA_1135"/>
<dbReference type="GO" id="GO:0016491">
    <property type="term" value="F:oxidoreductase activity"/>
    <property type="evidence" value="ECO:0007669"/>
    <property type="project" value="InterPro"/>
</dbReference>
<reference evidence="4 5" key="1">
    <citation type="submission" date="2018-09" db="EMBL/GenBank/DDBJ databases">
        <authorList>
            <person name="Postec A."/>
        </authorList>
    </citation>
    <scope>NUCLEOTIDE SEQUENCE [LARGE SCALE GENOMIC DNA]</scope>
    <source>
        <strain evidence="4">70B-A</strain>
    </source>
</reference>
<dbReference type="SUPFAM" id="SSF52218">
    <property type="entry name" value="Flavoproteins"/>
    <property type="match status" value="1"/>
</dbReference>
<evidence type="ECO:0000313" key="4">
    <source>
        <dbReference type="EMBL" id="VDN47010.1"/>
    </source>
</evidence>
<name>A0A3P7P0L3_9FIRM</name>
<dbReference type="InterPro" id="IPR029039">
    <property type="entry name" value="Flavoprotein-like_sf"/>
</dbReference>
<keyword evidence="5" id="KW-1185">Reference proteome</keyword>
<evidence type="ECO:0000259" key="3">
    <source>
        <dbReference type="Pfam" id="PF03358"/>
    </source>
</evidence>
<sequence>MKVLMINGSPHKEGCTYTALKEVEKELVGADIEVEMVHLGQSPIRGCTGCGKCANNRCIFDDDIVNRILEKSESADAYVFGSPVHYAGASGAITSFLDRFFYAGRVHAHKPGAAIVSCRRGGSTAALDQLNKYFAISNMPMVPSQYWNMVHGNTPDQVKQDLEGMQIMRTLGKNMVWLLKCLEAGKAAGIEAPVREKRIATNFIR</sequence>
<dbReference type="InterPro" id="IPR051796">
    <property type="entry name" value="ISF_SsuE-like"/>
</dbReference>
<gene>
    <name evidence="4" type="ORF">PATL70BA_1135</name>
</gene>
<evidence type="ECO:0000313" key="5">
    <source>
        <dbReference type="Proteomes" id="UP000279029"/>
    </source>
</evidence>
<dbReference type="RefSeq" id="WP_125136416.1">
    <property type="nucleotide sequence ID" value="NZ_LR130778.1"/>
</dbReference>